<evidence type="ECO:0000313" key="3">
    <source>
        <dbReference type="Proteomes" id="UP000286287"/>
    </source>
</evidence>
<feature type="domain" description="Integrase catalytic" evidence="1">
    <location>
        <begin position="70"/>
        <end position="97"/>
    </location>
</feature>
<dbReference type="GO" id="GO:0015074">
    <property type="term" value="P:DNA integration"/>
    <property type="evidence" value="ECO:0007669"/>
    <property type="project" value="InterPro"/>
</dbReference>
<dbReference type="EMBL" id="QYUJ01000019">
    <property type="protein sequence ID" value="RJF69874.1"/>
    <property type="molecule type" value="Genomic_DNA"/>
</dbReference>
<evidence type="ECO:0000259" key="1">
    <source>
        <dbReference type="Pfam" id="PF13333"/>
    </source>
</evidence>
<dbReference type="InterPro" id="IPR001584">
    <property type="entry name" value="Integrase_cat-core"/>
</dbReference>
<keyword evidence="3" id="KW-1185">Reference proteome</keyword>
<evidence type="ECO:0000313" key="2">
    <source>
        <dbReference type="EMBL" id="RJF69874.1"/>
    </source>
</evidence>
<dbReference type="Proteomes" id="UP000286287">
    <property type="component" value="Unassembled WGS sequence"/>
</dbReference>
<reference evidence="2 3" key="1">
    <citation type="submission" date="2018-09" db="EMBL/GenBank/DDBJ databases">
        <authorList>
            <person name="Zhu H."/>
        </authorList>
    </citation>
    <scope>NUCLEOTIDE SEQUENCE [LARGE SCALE GENOMIC DNA]</scope>
    <source>
        <strain evidence="2 3">K2S05-167</strain>
    </source>
</reference>
<proteinExistence type="predicted"/>
<name>A0A418V1V3_9DEIO</name>
<dbReference type="Pfam" id="PF13333">
    <property type="entry name" value="rve_2"/>
    <property type="match status" value="1"/>
</dbReference>
<comment type="caution">
    <text evidence="2">The sequence shown here is derived from an EMBL/GenBank/DDBJ whole genome shotgun (WGS) entry which is preliminary data.</text>
</comment>
<sequence length="108" mass="11908">MEGRSAASEVAAELFDGLLTLFGVLEQLDDLIFGELTGFHRCGLAFQPRAGGEPECLALTVQFSGSRPVESFFATLKRELMDGRVFSTRQEAEQEIFPSRRLGVDFCS</sequence>
<dbReference type="AlphaFoldDB" id="A0A418V1V3"/>
<organism evidence="2 3">
    <name type="scientific">Deinococcus cavernae</name>
    <dbReference type="NCBI Taxonomy" id="2320857"/>
    <lineage>
        <taxon>Bacteria</taxon>
        <taxon>Thermotogati</taxon>
        <taxon>Deinococcota</taxon>
        <taxon>Deinococci</taxon>
        <taxon>Deinococcales</taxon>
        <taxon>Deinococcaceae</taxon>
        <taxon>Deinococcus</taxon>
    </lineage>
</organism>
<gene>
    <name evidence="2" type="ORF">D3875_20445</name>
</gene>
<protein>
    <recommendedName>
        <fullName evidence="1">Integrase catalytic domain-containing protein</fullName>
    </recommendedName>
</protein>
<accession>A0A418V1V3</accession>